<reference evidence="4" key="2">
    <citation type="submission" date="2021-05" db="UniProtKB">
        <authorList>
            <consortium name="EnsemblPlants"/>
        </authorList>
    </citation>
    <scope>IDENTIFICATION</scope>
    <source>
        <strain evidence="4">subsp. malaccensis</strain>
    </source>
</reference>
<dbReference type="AlphaFoldDB" id="A0A804L4X6"/>
<feature type="transmembrane region" description="Helical" evidence="2">
    <location>
        <begin position="128"/>
        <end position="148"/>
    </location>
</feature>
<dbReference type="Gramene" id="Ma11_t06470.1">
    <property type="protein sequence ID" value="Ma11_p06470.1"/>
    <property type="gene ID" value="Ma11_g06470"/>
</dbReference>
<evidence type="ECO:0000313" key="5">
    <source>
        <dbReference type="Proteomes" id="UP000012960"/>
    </source>
</evidence>
<sequence length="197" mass="21627">MLIFLPKVRIVWLRISSSSSLVHSLVLIASCIVWIRVKPSKRDDREALRCSRSYQSIRLMAATPLPLRCRLPPPPPPTPQRRRAISSDRLAATATGTTSTRLHQLGGRGQPPTRVNAVGVTDLAPVEITWQIAVGALAGITPFVVAGIEFSKRIIAQRKCEVCAGSGLVLLKDKSYVRCPGCGGFLPWQSWKRFFTG</sequence>
<dbReference type="EMBL" id="HG996475">
    <property type="protein sequence ID" value="CAG1863739.1"/>
    <property type="molecule type" value="Genomic_DNA"/>
</dbReference>
<reference evidence="3" key="1">
    <citation type="submission" date="2021-03" db="EMBL/GenBank/DDBJ databases">
        <authorList>
            <consortium name="Genoscope - CEA"/>
            <person name="William W."/>
        </authorList>
    </citation>
    <scope>NUCLEOTIDE SEQUENCE</scope>
    <source>
        <strain evidence="3">Doubled-haploid Pahang</strain>
    </source>
</reference>
<evidence type="ECO:0000313" key="3">
    <source>
        <dbReference type="EMBL" id="CAG1863739.1"/>
    </source>
</evidence>
<evidence type="ECO:0000256" key="1">
    <source>
        <dbReference type="SAM" id="MobiDB-lite"/>
    </source>
</evidence>
<dbReference type="PANTHER" id="PTHR36809">
    <property type="entry name" value="TRANSMEMBRANE PROTEIN"/>
    <property type="match status" value="1"/>
</dbReference>
<dbReference type="EnsemblPlants" id="Ma11_t06470.1">
    <property type="protein sequence ID" value="Ma11_p06470.1"/>
    <property type="gene ID" value="Ma11_g06470"/>
</dbReference>
<protein>
    <submittedName>
        <fullName evidence="3">(wild Malaysian banana) hypothetical protein</fullName>
    </submittedName>
</protein>
<feature type="transmembrane region" description="Helical" evidence="2">
    <location>
        <begin position="12"/>
        <end position="35"/>
    </location>
</feature>
<proteinExistence type="predicted"/>
<dbReference type="Proteomes" id="UP000012960">
    <property type="component" value="Unplaced"/>
</dbReference>
<name>A0A804L4X6_MUSAM</name>
<evidence type="ECO:0000256" key="2">
    <source>
        <dbReference type="SAM" id="Phobius"/>
    </source>
</evidence>
<organism evidence="4 5">
    <name type="scientific">Musa acuminata subsp. malaccensis</name>
    <name type="common">Wild banana</name>
    <name type="synonym">Musa malaccensis</name>
    <dbReference type="NCBI Taxonomy" id="214687"/>
    <lineage>
        <taxon>Eukaryota</taxon>
        <taxon>Viridiplantae</taxon>
        <taxon>Streptophyta</taxon>
        <taxon>Embryophyta</taxon>
        <taxon>Tracheophyta</taxon>
        <taxon>Spermatophyta</taxon>
        <taxon>Magnoliopsida</taxon>
        <taxon>Liliopsida</taxon>
        <taxon>Zingiberales</taxon>
        <taxon>Musaceae</taxon>
        <taxon>Musa</taxon>
    </lineage>
</organism>
<dbReference type="PANTHER" id="PTHR36809:SF1">
    <property type="entry name" value="TRANSMEMBRANE PROTEIN"/>
    <property type="match status" value="1"/>
</dbReference>
<evidence type="ECO:0000313" key="4">
    <source>
        <dbReference type="EnsemblPlants" id="Ma11_p06470.1"/>
    </source>
</evidence>
<gene>
    <name evidence="3" type="ORF">GSMUA_18890.1</name>
</gene>
<dbReference type="PROSITE" id="PS51257">
    <property type="entry name" value="PROKAR_LIPOPROTEIN"/>
    <property type="match status" value="1"/>
</dbReference>
<accession>A0A804L4X6</accession>
<feature type="region of interest" description="Disordered" evidence="1">
    <location>
        <begin position="70"/>
        <end position="90"/>
    </location>
</feature>
<dbReference type="OrthoDB" id="2018625at2759"/>
<keyword evidence="5" id="KW-1185">Reference proteome</keyword>
<keyword evidence="2" id="KW-0472">Membrane</keyword>
<keyword evidence="2" id="KW-1133">Transmembrane helix</keyword>
<keyword evidence="2" id="KW-0812">Transmembrane</keyword>